<name>A0A2T5UU39_9HYPH</name>
<dbReference type="EMBL" id="QAYG01000013">
    <property type="protein sequence ID" value="PTW54981.1"/>
    <property type="molecule type" value="Genomic_DNA"/>
</dbReference>
<dbReference type="RefSeq" id="WP_107991854.1">
    <property type="nucleotide sequence ID" value="NZ_QAYG01000013.1"/>
</dbReference>
<evidence type="ECO:0000313" key="3">
    <source>
        <dbReference type="Proteomes" id="UP000244081"/>
    </source>
</evidence>
<gene>
    <name evidence="2" type="ORF">C8N35_11321</name>
</gene>
<dbReference type="AlphaFoldDB" id="A0A2T5UU39"/>
<dbReference type="SUPFAM" id="SSF55729">
    <property type="entry name" value="Acyl-CoA N-acyltransferases (Nat)"/>
    <property type="match status" value="1"/>
</dbReference>
<dbReference type="PANTHER" id="PTHR31435:SF10">
    <property type="entry name" value="BSR4717 PROTEIN"/>
    <property type="match status" value="1"/>
</dbReference>
<dbReference type="PANTHER" id="PTHR31435">
    <property type="entry name" value="PROTEIN NATD1"/>
    <property type="match status" value="1"/>
</dbReference>
<keyword evidence="3" id="KW-1185">Reference proteome</keyword>
<accession>A0A2T5UU39</accession>
<proteinExistence type="predicted"/>
<sequence length="97" mass="10885">MNEADIALEETETRGRVVYQQPGMGEAELTFAKEGEDVLVLDHTEVPENYRGQGIALKLLKHIVAHARTSGKKINPVCPYAATQFLQHPDWDDVRAR</sequence>
<evidence type="ECO:0000259" key="1">
    <source>
        <dbReference type="PROSITE" id="PS51729"/>
    </source>
</evidence>
<dbReference type="PROSITE" id="PS51729">
    <property type="entry name" value="GNAT_YJDJ"/>
    <property type="match status" value="1"/>
</dbReference>
<comment type="caution">
    <text evidence="2">The sequence shown here is derived from an EMBL/GenBank/DDBJ whole genome shotgun (WGS) entry which is preliminary data.</text>
</comment>
<dbReference type="Gene3D" id="3.40.630.30">
    <property type="match status" value="1"/>
</dbReference>
<dbReference type="InterPro" id="IPR031165">
    <property type="entry name" value="GNAT_YJDJ"/>
</dbReference>
<dbReference type="OrthoDB" id="9800945at2"/>
<dbReference type="InterPro" id="IPR016181">
    <property type="entry name" value="Acyl_CoA_acyltransferase"/>
</dbReference>
<dbReference type="Pfam" id="PF14542">
    <property type="entry name" value="Acetyltransf_CG"/>
    <property type="match status" value="1"/>
</dbReference>
<evidence type="ECO:0000313" key="2">
    <source>
        <dbReference type="EMBL" id="PTW54981.1"/>
    </source>
</evidence>
<reference evidence="2 3" key="1">
    <citation type="submission" date="2018-04" db="EMBL/GenBank/DDBJ databases">
        <title>Genomic Encyclopedia of Archaeal and Bacterial Type Strains, Phase II (KMG-II): from individual species to whole genera.</title>
        <authorList>
            <person name="Goeker M."/>
        </authorList>
    </citation>
    <scope>NUCLEOTIDE SEQUENCE [LARGE SCALE GENOMIC DNA]</scope>
    <source>
        <strain evidence="2 3">DSM 23382</strain>
    </source>
</reference>
<organism evidence="2 3">
    <name type="scientific">Breoghania corrubedonensis</name>
    <dbReference type="NCBI Taxonomy" id="665038"/>
    <lineage>
        <taxon>Bacteria</taxon>
        <taxon>Pseudomonadati</taxon>
        <taxon>Pseudomonadota</taxon>
        <taxon>Alphaproteobacteria</taxon>
        <taxon>Hyphomicrobiales</taxon>
        <taxon>Stappiaceae</taxon>
        <taxon>Breoghania</taxon>
    </lineage>
</organism>
<dbReference type="CDD" id="cd04301">
    <property type="entry name" value="NAT_SF"/>
    <property type="match status" value="1"/>
</dbReference>
<dbReference type="InterPro" id="IPR045057">
    <property type="entry name" value="Gcn5-rel_NAT"/>
</dbReference>
<protein>
    <recommendedName>
        <fullName evidence="1">N-acetyltransferase domain-containing protein</fullName>
    </recommendedName>
</protein>
<feature type="domain" description="N-acetyltransferase" evidence="1">
    <location>
        <begin position="9"/>
        <end position="96"/>
    </location>
</feature>
<dbReference type="Proteomes" id="UP000244081">
    <property type="component" value="Unassembled WGS sequence"/>
</dbReference>